<dbReference type="Proteomes" id="UP000661507">
    <property type="component" value="Unassembled WGS sequence"/>
</dbReference>
<organism evidence="2 3">
    <name type="scientific">Neoroseomonas lacus</name>
    <dbReference type="NCBI Taxonomy" id="287609"/>
    <lineage>
        <taxon>Bacteria</taxon>
        <taxon>Pseudomonadati</taxon>
        <taxon>Pseudomonadota</taxon>
        <taxon>Alphaproteobacteria</taxon>
        <taxon>Acetobacterales</taxon>
        <taxon>Acetobacteraceae</taxon>
        <taxon>Neoroseomonas</taxon>
    </lineage>
</organism>
<feature type="transmembrane region" description="Helical" evidence="1">
    <location>
        <begin position="68"/>
        <end position="85"/>
    </location>
</feature>
<keyword evidence="1" id="KW-0812">Transmembrane</keyword>
<keyword evidence="3" id="KW-1185">Reference proteome</keyword>
<dbReference type="Pfam" id="PF06170">
    <property type="entry name" value="DUF983"/>
    <property type="match status" value="1"/>
</dbReference>
<evidence type="ECO:0008006" key="4">
    <source>
        <dbReference type="Google" id="ProtNLM"/>
    </source>
</evidence>
<dbReference type="EMBL" id="BMKW01000001">
    <property type="protein sequence ID" value="GGJ01052.1"/>
    <property type="molecule type" value="Genomic_DNA"/>
</dbReference>
<dbReference type="AlphaFoldDB" id="A0A917NHF9"/>
<evidence type="ECO:0000256" key="1">
    <source>
        <dbReference type="SAM" id="Phobius"/>
    </source>
</evidence>
<protein>
    <recommendedName>
        <fullName evidence="4">DUF983 domain-containing protein</fullName>
    </recommendedName>
</protein>
<comment type="caution">
    <text evidence="2">The sequence shown here is derived from an EMBL/GenBank/DDBJ whole genome shotgun (WGS) entry which is preliminary data.</text>
</comment>
<accession>A0A917NHF9</accession>
<proteinExistence type="predicted"/>
<keyword evidence="1" id="KW-0472">Membrane</keyword>
<evidence type="ECO:0000313" key="2">
    <source>
        <dbReference type="EMBL" id="GGJ01052.1"/>
    </source>
</evidence>
<feature type="transmembrane region" description="Helical" evidence="1">
    <location>
        <begin position="97"/>
        <end position="115"/>
    </location>
</feature>
<keyword evidence="1" id="KW-1133">Transmembrane helix</keyword>
<name>A0A917NHF9_9PROT</name>
<evidence type="ECO:0000313" key="3">
    <source>
        <dbReference type="Proteomes" id="UP000661507"/>
    </source>
</evidence>
<sequence length="149" mass="16112">MPWTSEPAPAAVAAALPPIGTALARGAMGRCPVCGQGKLFNGYLRLVDECSQCHTPLGRIRADDAPPYFTILIVGHVLVPIVFVVERAWHPPMWVHMAVWLPLFAILSALFLRPVKGAVVAWMMRLGLTGTEQGAQIPTPPTRTVPRDA</sequence>
<gene>
    <name evidence="2" type="ORF">GCM10011320_04840</name>
</gene>
<dbReference type="InterPro" id="IPR009325">
    <property type="entry name" value="DUF983"/>
</dbReference>
<dbReference type="RefSeq" id="WP_188965305.1">
    <property type="nucleotide sequence ID" value="NZ_BMKW01000001.1"/>
</dbReference>
<reference evidence="2" key="1">
    <citation type="journal article" date="2014" name="Int. J. Syst. Evol. Microbiol.">
        <title>Complete genome sequence of Corynebacterium casei LMG S-19264T (=DSM 44701T), isolated from a smear-ripened cheese.</title>
        <authorList>
            <consortium name="US DOE Joint Genome Institute (JGI-PGF)"/>
            <person name="Walter F."/>
            <person name="Albersmeier A."/>
            <person name="Kalinowski J."/>
            <person name="Ruckert C."/>
        </authorList>
    </citation>
    <scope>NUCLEOTIDE SEQUENCE</scope>
    <source>
        <strain evidence="2">CGMCC 1.3617</strain>
    </source>
</reference>
<reference evidence="2" key="2">
    <citation type="submission" date="2020-09" db="EMBL/GenBank/DDBJ databases">
        <authorList>
            <person name="Sun Q."/>
            <person name="Zhou Y."/>
        </authorList>
    </citation>
    <scope>NUCLEOTIDE SEQUENCE</scope>
    <source>
        <strain evidence="2">CGMCC 1.3617</strain>
    </source>
</reference>